<reference evidence="2 3" key="1">
    <citation type="submission" date="2014-10" db="EMBL/GenBank/DDBJ databases">
        <title>Draft genome of the hookworm Ancylostoma caninum.</title>
        <authorList>
            <person name="Mitreva M."/>
        </authorList>
    </citation>
    <scope>NUCLEOTIDE SEQUENCE [LARGE SCALE GENOMIC DNA]</scope>
    <source>
        <strain evidence="2 3">Baltimore</strain>
    </source>
</reference>
<gene>
    <name evidence="2" type="ORF">ANCCAN_01749</name>
</gene>
<feature type="transmembrane region" description="Helical" evidence="1">
    <location>
        <begin position="14"/>
        <end position="37"/>
    </location>
</feature>
<evidence type="ECO:0000256" key="1">
    <source>
        <dbReference type="SAM" id="Phobius"/>
    </source>
</evidence>
<dbReference type="AlphaFoldDB" id="A0A368H5U1"/>
<protein>
    <submittedName>
        <fullName evidence="2">Uncharacterized protein</fullName>
    </submittedName>
</protein>
<organism evidence="2 3">
    <name type="scientific">Ancylostoma caninum</name>
    <name type="common">Dog hookworm</name>
    <dbReference type="NCBI Taxonomy" id="29170"/>
    <lineage>
        <taxon>Eukaryota</taxon>
        <taxon>Metazoa</taxon>
        <taxon>Ecdysozoa</taxon>
        <taxon>Nematoda</taxon>
        <taxon>Chromadorea</taxon>
        <taxon>Rhabditida</taxon>
        <taxon>Rhabditina</taxon>
        <taxon>Rhabditomorpha</taxon>
        <taxon>Strongyloidea</taxon>
        <taxon>Ancylostomatidae</taxon>
        <taxon>Ancylostomatinae</taxon>
        <taxon>Ancylostoma</taxon>
    </lineage>
</organism>
<sequence length="72" mass="7632">MSSTIIPVVVASNIIFTIFFTLHVPVAFVHNYCIVVVASGPISSGKTGLAFLVEANTVLFIPLRSGCLLLLV</sequence>
<keyword evidence="1" id="KW-1133">Transmembrane helix</keyword>
<feature type="transmembrane region" description="Helical" evidence="1">
    <location>
        <begin position="49"/>
        <end position="71"/>
    </location>
</feature>
<dbReference type="EMBL" id="JOJR01000009">
    <property type="protein sequence ID" value="RCN51962.1"/>
    <property type="molecule type" value="Genomic_DNA"/>
</dbReference>
<keyword evidence="1" id="KW-0472">Membrane</keyword>
<evidence type="ECO:0000313" key="2">
    <source>
        <dbReference type="EMBL" id="RCN51962.1"/>
    </source>
</evidence>
<proteinExistence type="predicted"/>
<keyword evidence="1" id="KW-0812">Transmembrane</keyword>
<dbReference type="OrthoDB" id="10562779at2759"/>
<name>A0A368H5U1_ANCCA</name>
<keyword evidence="3" id="KW-1185">Reference proteome</keyword>
<dbReference type="Proteomes" id="UP000252519">
    <property type="component" value="Unassembled WGS sequence"/>
</dbReference>
<accession>A0A368H5U1</accession>
<evidence type="ECO:0000313" key="3">
    <source>
        <dbReference type="Proteomes" id="UP000252519"/>
    </source>
</evidence>
<comment type="caution">
    <text evidence="2">The sequence shown here is derived from an EMBL/GenBank/DDBJ whole genome shotgun (WGS) entry which is preliminary data.</text>
</comment>